<comment type="subcellular location">
    <subcellularLocation>
        <location evidence="15">Postsynaptic cell membrane</location>
        <topology evidence="15">Multi-pass membrane protein</topology>
    </subcellularLocation>
</comment>
<keyword evidence="13" id="KW-1071">Ligand-gated ion channel</keyword>
<evidence type="ECO:0000256" key="10">
    <source>
        <dbReference type="ARBA" id="ARBA00023170"/>
    </source>
</evidence>
<evidence type="ECO:0000256" key="8">
    <source>
        <dbReference type="ARBA" id="ARBA00023136"/>
    </source>
</evidence>
<dbReference type="InterPro" id="IPR008132">
    <property type="entry name" value="5HT3_rcpt"/>
</dbReference>
<evidence type="ECO:0000256" key="3">
    <source>
        <dbReference type="ARBA" id="ARBA00022692"/>
    </source>
</evidence>
<dbReference type="InterPro" id="IPR006202">
    <property type="entry name" value="Neur_chan_lig-bd"/>
</dbReference>
<feature type="domain" description="Neurotransmitter-gated ion-channel ligand-binding" evidence="28">
    <location>
        <begin position="549"/>
        <end position="756"/>
    </location>
</feature>
<evidence type="ECO:0000256" key="25">
    <source>
        <dbReference type="ARBA" id="ARBA00080492"/>
    </source>
</evidence>
<evidence type="ECO:0000256" key="26">
    <source>
        <dbReference type="ARBA" id="ARBA00083210"/>
    </source>
</evidence>
<comment type="caution">
    <text evidence="30">The sequence shown here is derived from an EMBL/GenBank/DDBJ whole genome shotgun (WGS) entry which is preliminary data.</text>
</comment>
<evidence type="ECO:0000256" key="19">
    <source>
        <dbReference type="ARBA" id="ARBA00036634"/>
    </source>
</evidence>
<feature type="transmembrane region" description="Helical" evidence="27">
    <location>
        <begin position="417"/>
        <end position="436"/>
    </location>
</feature>
<comment type="catalytic activity">
    <reaction evidence="16">
        <text>Mg(2+)(in) = Mg(2+)(out)</text>
        <dbReference type="Rhea" id="RHEA:29827"/>
        <dbReference type="ChEBI" id="CHEBI:18420"/>
    </reaction>
</comment>
<dbReference type="InterPro" id="IPR008133">
    <property type="entry name" value="5HT3_rcpt_A"/>
</dbReference>
<feature type="transmembrane region" description="Helical" evidence="27">
    <location>
        <begin position="965"/>
        <end position="989"/>
    </location>
</feature>
<dbReference type="FunFam" id="2.70.170.10:FF:000017">
    <property type="entry name" value="5-hydroxytryptamine receptor 3A"/>
    <property type="match status" value="2"/>
</dbReference>
<evidence type="ECO:0000256" key="23">
    <source>
        <dbReference type="ARBA" id="ARBA00068982"/>
    </source>
</evidence>
<keyword evidence="6" id="KW-0770">Synapse</keyword>
<dbReference type="Gene3D" id="1.20.58.390">
    <property type="entry name" value="Neurotransmitter-gated ion-channel transmembrane domain"/>
    <property type="match status" value="2"/>
</dbReference>
<keyword evidence="31" id="KW-1185">Reference proteome</keyword>
<evidence type="ECO:0000313" key="30">
    <source>
        <dbReference type="EMBL" id="PWA24366.1"/>
    </source>
</evidence>
<dbReference type="InterPro" id="IPR018000">
    <property type="entry name" value="Neurotransmitter_ion_chnl_CS"/>
</dbReference>
<dbReference type="InterPro" id="IPR006029">
    <property type="entry name" value="Neurotrans-gated_channel_TM"/>
</dbReference>
<dbReference type="PROSITE" id="PS00236">
    <property type="entry name" value="NEUROTR_ION_CHANNEL"/>
    <property type="match status" value="2"/>
</dbReference>
<dbReference type="InterPro" id="IPR036734">
    <property type="entry name" value="Neur_chan_lig-bd_sf"/>
</dbReference>
<dbReference type="InterPro" id="IPR006201">
    <property type="entry name" value="Neur_channel"/>
</dbReference>
<comment type="caution">
    <text evidence="27">Lacks conserved residue(s) required for the propagation of feature annotation.</text>
</comment>
<dbReference type="GO" id="GO:0005230">
    <property type="term" value="F:extracellular ligand-gated monoatomic ion channel activity"/>
    <property type="evidence" value="ECO:0007669"/>
    <property type="project" value="InterPro"/>
</dbReference>
<protein>
    <recommendedName>
        <fullName evidence="23">5-hydroxytryptamine receptor 3A</fullName>
    </recommendedName>
    <alternativeName>
        <fullName evidence="25">5-hydroxytryptamine receptor 3</fullName>
    </alternativeName>
    <alternativeName>
        <fullName evidence="24">Serotonin receptor 3A</fullName>
    </alternativeName>
    <alternativeName>
        <fullName evidence="26">Serotonin-gated ion channel receptor</fullName>
    </alternativeName>
</protein>
<evidence type="ECO:0000256" key="15">
    <source>
        <dbReference type="ARBA" id="ARBA00034104"/>
    </source>
</evidence>
<keyword evidence="3 27" id="KW-0812">Transmembrane</keyword>
<accession>A0A315VMI6</accession>
<evidence type="ECO:0000256" key="7">
    <source>
        <dbReference type="ARBA" id="ARBA00023065"/>
    </source>
</evidence>
<keyword evidence="9" id="KW-1015">Disulfide bond</keyword>
<keyword evidence="10" id="KW-0675">Receptor</keyword>
<dbReference type="CDD" id="cd19063">
    <property type="entry name" value="LGIC_TM_5-HT3"/>
    <property type="match status" value="2"/>
</dbReference>
<evidence type="ECO:0000256" key="27">
    <source>
        <dbReference type="RuleBase" id="RU000687"/>
    </source>
</evidence>
<evidence type="ECO:0000259" key="29">
    <source>
        <dbReference type="Pfam" id="PF02932"/>
    </source>
</evidence>
<dbReference type="Pfam" id="PF02931">
    <property type="entry name" value="Neur_chan_LBD"/>
    <property type="match status" value="2"/>
</dbReference>
<feature type="non-terminal residue" evidence="30">
    <location>
        <position position="998"/>
    </location>
</feature>
<reference evidence="30 31" key="1">
    <citation type="journal article" date="2018" name="G3 (Bethesda)">
        <title>A High-Quality Reference Genome for the Invasive Mosquitofish Gambusia affinis Using a Chicago Library.</title>
        <authorList>
            <person name="Hoffberg S.L."/>
            <person name="Troendle N.J."/>
            <person name="Glenn T.C."/>
            <person name="Mahmud O."/>
            <person name="Louha S."/>
            <person name="Chalopin D."/>
            <person name="Bennetzen J.L."/>
            <person name="Mauricio R."/>
        </authorList>
    </citation>
    <scope>NUCLEOTIDE SEQUENCE [LARGE SCALE GENOMIC DNA]</scope>
    <source>
        <strain evidence="30">NE01/NJP1002.9</strain>
        <tissue evidence="30">Muscle</tissue>
    </source>
</reference>
<evidence type="ECO:0000256" key="21">
    <source>
        <dbReference type="ARBA" id="ARBA00061202"/>
    </source>
</evidence>
<dbReference type="AlphaFoldDB" id="A0A315VMI6"/>
<evidence type="ECO:0000256" key="22">
    <source>
        <dbReference type="ARBA" id="ARBA00061864"/>
    </source>
</evidence>
<sequence>NLAECVPEKPKRSALNQLTRTLLRKYDCGVRPVHNWTSSTTVYIDLIMQSVLDVDGKTQSITTSIWYRQIWRDEFLVWDPEDFDGITELSLSSDAIWVPDVIVTEFVKEGKSPPIPYVYVNSSGSVRNYRPVQAVLACSLEMYAFPFDKQNCSLTFRSWLHSVKEIDLALWRSAEAIASDKRQFMNDGEWELLSVPSQYWHIRQDDADYAQIQFNLLIRRRPLLYVVGLLIPSIFLMLVDVVSFYLPLNSGTRIAFKISILLGYTVFRVNLTDELPATALTTPLIGVFFVVCMAMLMLSLIKSILVVKLLHHSEKEVKQMSLSACLLDRYGSAGHSLSESALTSIRTLNNIYAPGDYELESSLEEDLLSLNDVPDPPSGLEWLLQELVSLRMAFSQEDSESSAQAEWLSLCLRLDRLLFRLYLLVLAVYTSTLLLLQKRHSATATPASPSVPRYCNFYPAATPESNDGHLSELLLYGAERWGFTRIRPALPTDANRNDRRAVTAAETNMRLSSGWTTLLYLLLHGAATVCTVKKPPSNPGRFANATLVRLADFLSAGYKKGVRPVRDWRTSTVVAIDLMVYSILNVDEKNQVLTTYVWYRQSWTDEFLVWNPEDFDEVKQVSLPTANVWVPDILINEFVDVGKSPDIPYVYVTHEGLVQNYKPIQVVTACTLNIYNFPFDVQKCSLTFQSWLHTSKSAFIHRGNTNPEKLRDDKSVFMNQGEWELLHILSNYKIFSVDNDDYYAEMKFHVVIRRRPLFYTVNLLLPSVFLMVMDIVGFFLPPDSGERVSFKITLLLGYSVFLIIVSDTLPATAIGTPLIGVYFVVCMALLVISLTETVLIVRLVHKQDLQPPVPHWVKYLILERAPVLFCIHKKHRFCARLSSQASELDHSKENNYGTAQCSLHHTCEIGQRLSQQEREGGMLGLRLAPSRDNTPPVMDNILQEVTAIRQFLEKRDRCREIAKEWLQVGYVLDVLLFRVYLVAVIAYSITLGTLWSVW</sequence>
<feature type="transmembrane region" description="Helical" evidence="27">
    <location>
        <begin position="792"/>
        <end position="813"/>
    </location>
</feature>
<evidence type="ECO:0000256" key="13">
    <source>
        <dbReference type="ARBA" id="ARBA00023286"/>
    </source>
</evidence>
<dbReference type="SUPFAM" id="SSF90112">
    <property type="entry name" value="Neurotransmitter-gated ion-channel transmembrane pore"/>
    <property type="match status" value="2"/>
</dbReference>
<feature type="non-terminal residue" evidence="30">
    <location>
        <position position="1"/>
    </location>
</feature>
<evidence type="ECO:0000256" key="14">
    <source>
        <dbReference type="ARBA" id="ARBA00023303"/>
    </source>
</evidence>
<gene>
    <name evidence="30" type="ORF">CCH79_00011901</name>
</gene>
<evidence type="ECO:0000256" key="6">
    <source>
        <dbReference type="ARBA" id="ARBA00023018"/>
    </source>
</evidence>
<feature type="domain" description="Neurotransmitter-gated ion-channel ligand-binding" evidence="28">
    <location>
        <begin position="16"/>
        <end position="222"/>
    </location>
</feature>
<dbReference type="GO" id="GO:0004888">
    <property type="term" value="F:transmembrane signaling receptor activity"/>
    <property type="evidence" value="ECO:0007669"/>
    <property type="project" value="InterPro"/>
</dbReference>
<evidence type="ECO:0000256" key="17">
    <source>
        <dbReference type="ARBA" id="ARBA00034430"/>
    </source>
</evidence>
<keyword evidence="11" id="KW-0325">Glycoprotein</keyword>
<evidence type="ECO:0000259" key="28">
    <source>
        <dbReference type="Pfam" id="PF02931"/>
    </source>
</evidence>
<keyword evidence="7 27" id="KW-0406">Ion transport</keyword>
<dbReference type="SUPFAM" id="SSF63712">
    <property type="entry name" value="Nicotinic receptor ligand binding domain-like"/>
    <property type="match status" value="2"/>
</dbReference>
<comment type="similarity">
    <text evidence="21">Belongs to the ligand-gated ion channel (TC 1.A.9) family. 5-hydroxytryptamine receptor (TC 1.A.9.2) subfamily. HTR3A sub-subfamily.</text>
</comment>
<dbReference type="PRINTS" id="PR01709">
    <property type="entry name" value="5HT3ARECEPTR"/>
</dbReference>
<dbReference type="InterPro" id="IPR038050">
    <property type="entry name" value="Neuro_actylchol_rec"/>
</dbReference>
<comment type="catalytic activity">
    <reaction evidence="17">
        <text>K(+)(in) = K(+)(out)</text>
        <dbReference type="Rhea" id="RHEA:29463"/>
        <dbReference type="ChEBI" id="CHEBI:29103"/>
    </reaction>
</comment>
<dbReference type="STRING" id="33528.ENSGAFP00000015255"/>
<organism evidence="30 31">
    <name type="scientific">Gambusia affinis</name>
    <name type="common">Western mosquitofish</name>
    <name type="synonym">Heterandria affinis</name>
    <dbReference type="NCBI Taxonomy" id="33528"/>
    <lineage>
        <taxon>Eukaryota</taxon>
        <taxon>Metazoa</taxon>
        <taxon>Chordata</taxon>
        <taxon>Craniata</taxon>
        <taxon>Vertebrata</taxon>
        <taxon>Euteleostomi</taxon>
        <taxon>Actinopterygii</taxon>
        <taxon>Neopterygii</taxon>
        <taxon>Teleostei</taxon>
        <taxon>Neoteleostei</taxon>
        <taxon>Acanthomorphata</taxon>
        <taxon>Ovalentaria</taxon>
        <taxon>Atherinomorphae</taxon>
        <taxon>Cyprinodontiformes</taxon>
        <taxon>Poeciliidae</taxon>
        <taxon>Poeciliinae</taxon>
        <taxon>Gambusia</taxon>
    </lineage>
</organism>
<dbReference type="PANTHER" id="PTHR18945">
    <property type="entry name" value="NEUROTRANSMITTER GATED ION CHANNEL"/>
    <property type="match status" value="1"/>
</dbReference>
<comment type="catalytic activity">
    <reaction evidence="18">
        <text>Na(+)(in) = Na(+)(out)</text>
        <dbReference type="Rhea" id="RHEA:34963"/>
        <dbReference type="ChEBI" id="CHEBI:29101"/>
    </reaction>
</comment>
<name>A0A315VMI6_GAMAF</name>
<evidence type="ECO:0000256" key="11">
    <source>
        <dbReference type="ARBA" id="ARBA00023180"/>
    </source>
</evidence>
<keyword evidence="12" id="KW-0628">Postsynaptic cell membrane</keyword>
<feature type="transmembrane region" description="Helical" evidence="27">
    <location>
        <begin position="283"/>
        <end position="310"/>
    </location>
</feature>
<dbReference type="PRINTS" id="PR01708">
    <property type="entry name" value="5HT3RECEPTOR"/>
</dbReference>
<evidence type="ECO:0000313" key="31">
    <source>
        <dbReference type="Proteomes" id="UP000250572"/>
    </source>
</evidence>
<keyword evidence="5 27" id="KW-1133">Transmembrane helix</keyword>
<dbReference type="InterPro" id="IPR049944">
    <property type="entry name" value="LGIC_TM_5-HT3"/>
</dbReference>
<dbReference type="GO" id="GO:0045211">
    <property type="term" value="C:postsynaptic membrane"/>
    <property type="evidence" value="ECO:0007669"/>
    <property type="project" value="UniProtKB-SubCell"/>
</dbReference>
<dbReference type="Pfam" id="PF02932">
    <property type="entry name" value="Neur_chan_memb"/>
    <property type="match status" value="2"/>
</dbReference>
<evidence type="ECO:0000256" key="12">
    <source>
        <dbReference type="ARBA" id="ARBA00023257"/>
    </source>
</evidence>
<evidence type="ECO:0000256" key="1">
    <source>
        <dbReference type="ARBA" id="ARBA00022448"/>
    </source>
</evidence>
<evidence type="ECO:0000256" key="9">
    <source>
        <dbReference type="ARBA" id="ARBA00023157"/>
    </source>
</evidence>
<evidence type="ECO:0000256" key="4">
    <source>
        <dbReference type="ARBA" id="ARBA00022729"/>
    </source>
</evidence>
<keyword evidence="14 27" id="KW-0407">Ion channel</keyword>
<feature type="transmembrane region" description="Helical" evidence="27">
    <location>
        <begin position="757"/>
        <end position="780"/>
    </location>
</feature>
<keyword evidence="4" id="KW-0732">Signal</keyword>
<dbReference type="PRINTS" id="PR00252">
    <property type="entry name" value="NRIONCHANNEL"/>
</dbReference>
<evidence type="ECO:0000256" key="5">
    <source>
        <dbReference type="ARBA" id="ARBA00022989"/>
    </source>
</evidence>
<evidence type="ECO:0000256" key="2">
    <source>
        <dbReference type="ARBA" id="ARBA00022475"/>
    </source>
</evidence>
<evidence type="ECO:0000256" key="24">
    <source>
        <dbReference type="ARBA" id="ARBA00078864"/>
    </source>
</evidence>
<keyword evidence="8 27" id="KW-0472">Membrane</keyword>
<keyword evidence="1 27" id="KW-0813">Transport</keyword>
<feature type="domain" description="Neurotransmitter-gated ion-channel transmembrane" evidence="29">
    <location>
        <begin position="229"/>
        <end position="320"/>
    </location>
</feature>
<dbReference type="Proteomes" id="UP000250572">
    <property type="component" value="Unassembled WGS sequence"/>
</dbReference>
<comment type="catalytic activity">
    <reaction evidence="19">
        <text>Ca(2+)(in) = Ca(2+)(out)</text>
        <dbReference type="Rhea" id="RHEA:29671"/>
        <dbReference type="ChEBI" id="CHEBI:29108"/>
    </reaction>
</comment>
<evidence type="ECO:0000256" key="20">
    <source>
        <dbReference type="ARBA" id="ARBA00037540"/>
    </source>
</evidence>
<feature type="transmembrane region" description="Helical" evidence="27">
    <location>
        <begin position="223"/>
        <end position="247"/>
    </location>
</feature>
<comment type="subunit">
    <text evidence="22">Forms homopentameric as well as heteropentameric serotonin-activated cation-selective channel complexes with HTR3B or HTR3C or HTR3D or HTR3E. The homomeric complex is functional but exhibits low conductance with modified voltage dependence, and decreased agonist and antagonist affinity. Heteropentameric complexes display properties which resemble that of neuronal serotonin-activated channels in vivo. Interacts with RIC3.</text>
</comment>
<dbReference type="InterPro" id="IPR036719">
    <property type="entry name" value="Neuro-gated_channel_TM_sf"/>
</dbReference>
<proteinExistence type="inferred from homology"/>
<feature type="transmembrane region" description="Helical" evidence="27">
    <location>
        <begin position="819"/>
        <end position="841"/>
    </location>
</feature>
<evidence type="ECO:0000256" key="18">
    <source>
        <dbReference type="ARBA" id="ARBA00036239"/>
    </source>
</evidence>
<dbReference type="FunFam" id="1.20.58.390:FF:000020">
    <property type="entry name" value="5-hydroxytryptamine (serotonin) receptor 3A"/>
    <property type="match status" value="1"/>
</dbReference>
<dbReference type="EMBL" id="NHOQ01001433">
    <property type="protein sequence ID" value="PWA24366.1"/>
    <property type="molecule type" value="Genomic_DNA"/>
</dbReference>
<evidence type="ECO:0000256" key="16">
    <source>
        <dbReference type="ARBA" id="ARBA00034269"/>
    </source>
</evidence>
<dbReference type="NCBIfam" id="TIGR00860">
    <property type="entry name" value="LIC"/>
    <property type="match status" value="2"/>
</dbReference>
<keyword evidence="2" id="KW-1003">Cell membrane</keyword>
<feature type="domain" description="Neurotransmitter-gated ion-channel transmembrane" evidence="29">
    <location>
        <begin position="763"/>
        <end position="990"/>
    </location>
</feature>
<comment type="function">
    <text evidence="20">Forms serotonin (5-hydroxytryptamine/5-HT3)-activated cation-selective channel complexes, which when activated cause fast, depolarizing responses in neurons.</text>
</comment>
<dbReference type="Gene3D" id="2.70.170.10">
    <property type="entry name" value="Neurotransmitter-gated ion-channel ligand-binding domain"/>
    <property type="match status" value="2"/>
</dbReference>